<sequence length="306" mass="33627">MENPNGELNPSLTPADGVRFSMATGGLILDNKCGKPSESIISMEDCSILERPGSPVAVELQPASKKGRTFEDSMEVLMQTETLTADGRGRGQDSNASNDVQERVLSFKDMLFGGIDRNQEELLVEDLDVEVLHEARMEGIMGGIMRARDLRFCRMREEWRLKGIRKVNSESRRKPATRIHDALESGIRIGKDLRKTESSENKGRDKHPMVASQVERAPVARSAKGRVLPLSIKGGTPLGSVKKGVELPTTQKMNLKPKKTDDRVTSKATLAASLSPLIAELDSSMNDGSEERGEGADMSQPQVQWQ</sequence>
<dbReference type="EMBL" id="JBBPBM010001953">
    <property type="protein sequence ID" value="KAK8481012.1"/>
    <property type="molecule type" value="Genomic_DNA"/>
</dbReference>
<comment type="caution">
    <text evidence="2">The sequence shown here is derived from an EMBL/GenBank/DDBJ whole genome shotgun (WGS) entry which is preliminary data.</text>
</comment>
<feature type="region of interest" description="Disordered" evidence="1">
    <location>
        <begin position="279"/>
        <end position="306"/>
    </location>
</feature>
<gene>
    <name evidence="2" type="ORF">V6N12_067066</name>
</gene>
<proteinExistence type="predicted"/>
<dbReference type="Proteomes" id="UP001472677">
    <property type="component" value="Unassembled WGS sequence"/>
</dbReference>
<feature type="compositionally biased region" description="Basic and acidic residues" evidence="1">
    <location>
        <begin position="194"/>
        <end position="208"/>
    </location>
</feature>
<reference evidence="2 3" key="1">
    <citation type="journal article" date="2024" name="G3 (Bethesda)">
        <title>Genome assembly of Hibiscus sabdariffa L. provides insights into metabolisms of medicinal natural products.</title>
        <authorList>
            <person name="Kim T."/>
        </authorList>
    </citation>
    <scope>NUCLEOTIDE SEQUENCE [LARGE SCALE GENOMIC DNA]</scope>
    <source>
        <strain evidence="2">TK-2024</strain>
        <tissue evidence="2">Old leaves</tissue>
    </source>
</reference>
<protein>
    <submittedName>
        <fullName evidence="2">Uncharacterized protein</fullName>
    </submittedName>
</protein>
<evidence type="ECO:0000256" key="1">
    <source>
        <dbReference type="SAM" id="MobiDB-lite"/>
    </source>
</evidence>
<accession>A0ABR1ZK98</accession>
<organism evidence="2 3">
    <name type="scientific">Hibiscus sabdariffa</name>
    <name type="common">roselle</name>
    <dbReference type="NCBI Taxonomy" id="183260"/>
    <lineage>
        <taxon>Eukaryota</taxon>
        <taxon>Viridiplantae</taxon>
        <taxon>Streptophyta</taxon>
        <taxon>Embryophyta</taxon>
        <taxon>Tracheophyta</taxon>
        <taxon>Spermatophyta</taxon>
        <taxon>Magnoliopsida</taxon>
        <taxon>eudicotyledons</taxon>
        <taxon>Gunneridae</taxon>
        <taxon>Pentapetalae</taxon>
        <taxon>rosids</taxon>
        <taxon>malvids</taxon>
        <taxon>Malvales</taxon>
        <taxon>Malvaceae</taxon>
        <taxon>Malvoideae</taxon>
        <taxon>Hibiscus</taxon>
    </lineage>
</organism>
<keyword evidence="3" id="KW-1185">Reference proteome</keyword>
<evidence type="ECO:0000313" key="2">
    <source>
        <dbReference type="EMBL" id="KAK8481012.1"/>
    </source>
</evidence>
<name>A0ABR1ZK98_9ROSI</name>
<feature type="region of interest" description="Disordered" evidence="1">
    <location>
        <begin position="194"/>
        <end position="221"/>
    </location>
</feature>
<evidence type="ECO:0000313" key="3">
    <source>
        <dbReference type="Proteomes" id="UP001472677"/>
    </source>
</evidence>